<dbReference type="Proteomes" id="UP000267128">
    <property type="component" value="Unassembled WGS sequence"/>
</dbReference>
<gene>
    <name evidence="1" type="ORF">EFK50_15720</name>
</gene>
<dbReference type="OrthoDB" id="9873083at2"/>
<organism evidence="1 2">
    <name type="scientific">Nocardioides marmoriginsengisoli</name>
    <dbReference type="NCBI Taxonomy" id="661483"/>
    <lineage>
        <taxon>Bacteria</taxon>
        <taxon>Bacillati</taxon>
        <taxon>Actinomycetota</taxon>
        <taxon>Actinomycetes</taxon>
        <taxon>Propionibacteriales</taxon>
        <taxon>Nocardioidaceae</taxon>
        <taxon>Nocardioides</taxon>
    </lineage>
</organism>
<dbReference type="RefSeq" id="WP_123228444.1">
    <property type="nucleotide sequence ID" value="NZ_RJSE01000007.1"/>
</dbReference>
<evidence type="ECO:0000313" key="2">
    <source>
        <dbReference type="Proteomes" id="UP000267128"/>
    </source>
</evidence>
<proteinExistence type="predicted"/>
<comment type="caution">
    <text evidence="1">The sequence shown here is derived from an EMBL/GenBank/DDBJ whole genome shotgun (WGS) entry which is preliminary data.</text>
</comment>
<sequence length="238" mass="24011">MWSVRKRDRRVGAGVGAVLLVSTAIGLIGGAALRLPGAGSDARASVPAAGPRAPSAAPLQQGTVVVDDAVGDLTTEVALGRTRTPDGAVAAFAGYAAWLIGSPAAAADPSGAVRAVGGASVNPADAQLLAGMQRVPGDDFAAESGAYRVLGLSGDARAPAEVMVEVAAPLTVAGTSRWSRVGGVVAWTPSGWRVVSIRPGELPQPEQARTDVRTFTAEDRARTLAGLGWRAFARGTGR</sequence>
<name>A0A3N0CI87_9ACTN</name>
<accession>A0A3N0CI87</accession>
<keyword evidence="2" id="KW-1185">Reference proteome</keyword>
<reference evidence="1 2" key="1">
    <citation type="submission" date="2018-11" db="EMBL/GenBank/DDBJ databases">
        <authorList>
            <person name="Li F."/>
        </authorList>
    </citation>
    <scope>NUCLEOTIDE SEQUENCE [LARGE SCALE GENOMIC DNA]</scope>
    <source>
        <strain evidence="1 2">Gsoil 097</strain>
    </source>
</reference>
<evidence type="ECO:0000313" key="1">
    <source>
        <dbReference type="EMBL" id="RNL63152.1"/>
    </source>
</evidence>
<dbReference type="AlphaFoldDB" id="A0A3N0CI87"/>
<dbReference type="EMBL" id="RJSE01000007">
    <property type="protein sequence ID" value="RNL63152.1"/>
    <property type="molecule type" value="Genomic_DNA"/>
</dbReference>
<protein>
    <submittedName>
        <fullName evidence="1">Uncharacterized protein</fullName>
    </submittedName>
</protein>